<dbReference type="PANTHER" id="PTHR12420:SF4">
    <property type="entry name" value="PHD FINGER PROTEIN 11"/>
    <property type="match status" value="1"/>
</dbReference>
<reference evidence="7" key="1">
    <citation type="submission" date="2020-10" db="EMBL/GenBank/DDBJ databases">
        <title>Chromosome-scale genome assembly of the Allis shad, Alosa alosa.</title>
        <authorList>
            <person name="Margot Z."/>
            <person name="Christophe K."/>
            <person name="Cabau C."/>
            <person name="Louis A."/>
            <person name="Berthelot C."/>
            <person name="Parey E."/>
            <person name="Roest Crollius H."/>
            <person name="Montfort J."/>
            <person name="Robinson-Rechavi M."/>
            <person name="Bucao C."/>
            <person name="Bouchez O."/>
            <person name="Gislard M."/>
            <person name="Lluch J."/>
            <person name="Milhes M."/>
            <person name="Lampietro C."/>
            <person name="Lopez Roques C."/>
            <person name="Donnadieu C."/>
            <person name="Braasch I."/>
            <person name="Desvignes T."/>
            <person name="Postlethwait J."/>
            <person name="Bobe J."/>
            <person name="Guiguen Y."/>
        </authorList>
    </citation>
    <scope>NUCLEOTIDE SEQUENCE</scope>
    <source>
        <strain evidence="7">M-15738</strain>
        <tissue evidence="7">Blood</tissue>
    </source>
</reference>
<dbReference type="InterPro" id="IPR051188">
    <property type="entry name" value="PHD-type_Zinc_Finger"/>
</dbReference>
<evidence type="ECO:0000313" key="8">
    <source>
        <dbReference type="Proteomes" id="UP000823561"/>
    </source>
</evidence>
<evidence type="ECO:0000256" key="1">
    <source>
        <dbReference type="ARBA" id="ARBA00004123"/>
    </source>
</evidence>
<keyword evidence="8" id="KW-1185">Reference proteome</keyword>
<evidence type="ECO:0000313" key="7">
    <source>
        <dbReference type="EMBL" id="KAG5282813.1"/>
    </source>
</evidence>
<dbReference type="EMBL" id="JADWDJ010000003">
    <property type="protein sequence ID" value="KAG5282813.1"/>
    <property type="molecule type" value="Genomic_DNA"/>
</dbReference>
<dbReference type="PROSITE" id="PS51805">
    <property type="entry name" value="EPHD"/>
    <property type="match status" value="1"/>
</dbReference>
<dbReference type="Pfam" id="PF13771">
    <property type="entry name" value="zf-HC5HC2H"/>
    <property type="match status" value="1"/>
</dbReference>
<evidence type="ECO:0000256" key="2">
    <source>
        <dbReference type="ARBA" id="ARBA00022723"/>
    </source>
</evidence>
<keyword evidence="2" id="KW-0479">Metal-binding</keyword>
<dbReference type="PANTHER" id="PTHR12420">
    <property type="entry name" value="PHD FINGER PROTEIN"/>
    <property type="match status" value="1"/>
</dbReference>
<keyword evidence="5" id="KW-0539">Nucleus</keyword>
<protein>
    <recommendedName>
        <fullName evidence="6">PHD-type domain-containing protein</fullName>
    </recommendedName>
</protein>
<dbReference type="GO" id="GO:0008270">
    <property type="term" value="F:zinc ion binding"/>
    <property type="evidence" value="ECO:0007669"/>
    <property type="project" value="UniProtKB-KW"/>
</dbReference>
<sequence>MSSSSLLRCVLCWKSEEDSVTGALATKDDITAHENCLLYASGIYCKNSPVFDDLFGFSVEDVKQESRRGKKLKCHGCKNTGATAGCEVKRCPRSYHYPCAVKSNARTIENQTKGVYQLFCAYHYEKANGSGKRCLGFYWLVLCH</sequence>
<comment type="caution">
    <text evidence="7">The sequence shown here is derived from an EMBL/GenBank/DDBJ whole genome shotgun (WGS) entry which is preliminary data.</text>
</comment>
<name>A0AAV6H666_9TELE</name>
<evidence type="ECO:0000256" key="5">
    <source>
        <dbReference type="ARBA" id="ARBA00023242"/>
    </source>
</evidence>
<dbReference type="InterPro" id="IPR034732">
    <property type="entry name" value="EPHD"/>
</dbReference>
<organism evidence="7 8">
    <name type="scientific">Alosa alosa</name>
    <name type="common">allis shad</name>
    <dbReference type="NCBI Taxonomy" id="278164"/>
    <lineage>
        <taxon>Eukaryota</taxon>
        <taxon>Metazoa</taxon>
        <taxon>Chordata</taxon>
        <taxon>Craniata</taxon>
        <taxon>Vertebrata</taxon>
        <taxon>Euteleostomi</taxon>
        <taxon>Actinopterygii</taxon>
        <taxon>Neopterygii</taxon>
        <taxon>Teleostei</taxon>
        <taxon>Clupei</taxon>
        <taxon>Clupeiformes</taxon>
        <taxon>Clupeoidei</taxon>
        <taxon>Clupeidae</taxon>
        <taxon>Alosa</taxon>
    </lineage>
</organism>
<evidence type="ECO:0000256" key="3">
    <source>
        <dbReference type="ARBA" id="ARBA00022771"/>
    </source>
</evidence>
<dbReference type="InterPro" id="IPR013083">
    <property type="entry name" value="Znf_RING/FYVE/PHD"/>
</dbReference>
<proteinExistence type="predicted"/>
<comment type="subcellular location">
    <subcellularLocation>
        <location evidence="1">Nucleus</location>
    </subcellularLocation>
</comment>
<keyword evidence="4" id="KW-0862">Zinc</keyword>
<evidence type="ECO:0000259" key="6">
    <source>
        <dbReference type="PROSITE" id="PS51805"/>
    </source>
</evidence>
<feature type="domain" description="PHD-type" evidence="6">
    <location>
        <begin position="6"/>
        <end position="124"/>
    </location>
</feature>
<dbReference type="Gene3D" id="3.30.40.10">
    <property type="entry name" value="Zinc/RING finger domain, C3HC4 (zinc finger)"/>
    <property type="match status" value="1"/>
</dbReference>
<dbReference type="AlphaFoldDB" id="A0AAV6H666"/>
<accession>A0AAV6H666</accession>
<evidence type="ECO:0000256" key="4">
    <source>
        <dbReference type="ARBA" id="ARBA00022833"/>
    </source>
</evidence>
<dbReference type="GO" id="GO:0005634">
    <property type="term" value="C:nucleus"/>
    <property type="evidence" value="ECO:0007669"/>
    <property type="project" value="UniProtKB-SubCell"/>
</dbReference>
<keyword evidence="3" id="KW-0863">Zinc-finger</keyword>
<dbReference type="Proteomes" id="UP000823561">
    <property type="component" value="Chromosome 3"/>
</dbReference>
<gene>
    <name evidence="7" type="ORF">AALO_G00034900</name>
</gene>